<keyword evidence="1" id="KW-1185">Reference proteome</keyword>
<dbReference type="WBParaSite" id="L893_g1861.t1">
    <property type="protein sequence ID" value="L893_g1861.t1"/>
    <property type="gene ID" value="L893_g1861"/>
</dbReference>
<accession>A0A1I7YQ65</accession>
<dbReference type="AlphaFoldDB" id="A0A1I7YQ65"/>
<organism evidence="1 2">
    <name type="scientific">Steinernema glaseri</name>
    <dbReference type="NCBI Taxonomy" id="37863"/>
    <lineage>
        <taxon>Eukaryota</taxon>
        <taxon>Metazoa</taxon>
        <taxon>Ecdysozoa</taxon>
        <taxon>Nematoda</taxon>
        <taxon>Chromadorea</taxon>
        <taxon>Rhabditida</taxon>
        <taxon>Tylenchina</taxon>
        <taxon>Panagrolaimomorpha</taxon>
        <taxon>Strongyloidoidea</taxon>
        <taxon>Steinernematidae</taxon>
        <taxon>Steinernema</taxon>
    </lineage>
</organism>
<proteinExistence type="predicted"/>
<reference evidence="2" key="1">
    <citation type="submission" date="2016-11" db="UniProtKB">
        <authorList>
            <consortium name="WormBaseParasite"/>
        </authorList>
    </citation>
    <scope>IDENTIFICATION</scope>
</reference>
<name>A0A1I7YQ65_9BILA</name>
<evidence type="ECO:0000313" key="2">
    <source>
        <dbReference type="WBParaSite" id="L893_g1861.t1"/>
    </source>
</evidence>
<protein>
    <submittedName>
        <fullName evidence="2">F-box domain-containing protein</fullName>
    </submittedName>
</protein>
<evidence type="ECO:0000313" key="1">
    <source>
        <dbReference type="Proteomes" id="UP000095287"/>
    </source>
</evidence>
<dbReference type="Proteomes" id="UP000095287">
    <property type="component" value="Unplaced"/>
</dbReference>
<sequence>MNAVPLAFCDHLCDLLYWKGIWSAKKLSGNYGRQAQLTTKHRAYYKCAVKDGIEDQRCLQYEFTRRKVQTPEEIGAASKKYVQDVFIHSLSKKSEKVSLEIIKRFPFAQYHLALFSSSFINEAWVDFAYSLKRLRRVWLPTKMDEDALRLFQKLVTGKKLPILWISPNACEGRTMDVLKTLLCQEQFEELKIRNITAEVWTTTPVSELLQFWSENSAKLRGKYFVIEYNCRSGIKQLQEFVLKEAFSTDRELNISSLHKVLKASSKEECDFIDKEYRHNFYTFATPSCVYKYDEGDGAKQKRLYLSFDCDEEYYKSEDQWRPTSYDGRDDLSLIRFTFSFRILFA</sequence>